<dbReference type="HOGENOM" id="CLU_022549_3_1_1"/>
<evidence type="ECO:0000256" key="4">
    <source>
        <dbReference type="ARBA" id="ARBA00012557"/>
    </source>
</evidence>
<evidence type="ECO:0000256" key="7">
    <source>
        <dbReference type="ARBA" id="ARBA00022692"/>
    </source>
</evidence>
<dbReference type="KEGG" id="pfy:PFICI_08790"/>
<comment type="subcellular location">
    <subcellularLocation>
        <location evidence="1">Membrane</location>
        <topology evidence="1">Single-pass type II membrane protein</topology>
    </subcellularLocation>
</comment>
<dbReference type="EC" id="2.4.1.122" evidence="4"/>
<dbReference type="PANTHER" id="PTHR23033:SF47">
    <property type="entry name" value="APPLE DOMAIN-CONTAINING PROTEIN-RELATED"/>
    <property type="match status" value="1"/>
</dbReference>
<evidence type="ECO:0000313" key="14">
    <source>
        <dbReference type="Proteomes" id="UP000030651"/>
    </source>
</evidence>
<dbReference type="InParanoid" id="W3X0P1"/>
<organism evidence="13 14">
    <name type="scientific">Pestalotiopsis fici (strain W106-1 / CGMCC3.15140)</name>
    <dbReference type="NCBI Taxonomy" id="1229662"/>
    <lineage>
        <taxon>Eukaryota</taxon>
        <taxon>Fungi</taxon>
        <taxon>Dikarya</taxon>
        <taxon>Ascomycota</taxon>
        <taxon>Pezizomycotina</taxon>
        <taxon>Sordariomycetes</taxon>
        <taxon>Xylariomycetidae</taxon>
        <taxon>Amphisphaeriales</taxon>
        <taxon>Sporocadaceae</taxon>
        <taxon>Pestalotiopsis</taxon>
    </lineage>
</organism>
<dbReference type="GO" id="GO:0016020">
    <property type="term" value="C:membrane"/>
    <property type="evidence" value="ECO:0007669"/>
    <property type="project" value="UniProtKB-SubCell"/>
</dbReference>
<dbReference type="Pfam" id="PF02434">
    <property type="entry name" value="Fringe"/>
    <property type="match status" value="1"/>
</dbReference>
<evidence type="ECO:0000256" key="11">
    <source>
        <dbReference type="ARBA" id="ARBA00023136"/>
    </source>
</evidence>
<evidence type="ECO:0000256" key="10">
    <source>
        <dbReference type="ARBA" id="ARBA00022989"/>
    </source>
</evidence>
<keyword evidence="9" id="KW-0735">Signal-anchor</keyword>
<evidence type="ECO:0000259" key="12">
    <source>
        <dbReference type="Pfam" id="PF02434"/>
    </source>
</evidence>
<keyword evidence="14" id="KW-1185">Reference proteome</keyword>
<evidence type="ECO:0000256" key="1">
    <source>
        <dbReference type="ARBA" id="ARBA00004606"/>
    </source>
</evidence>
<dbReference type="Gene3D" id="3.90.550.50">
    <property type="match status" value="1"/>
</dbReference>
<dbReference type="OrthoDB" id="414175at2759"/>
<keyword evidence="10" id="KW-1133">Transmembrane helix</keyword>
<dbReference type="AlphaFoldDB" id="W3X0P1"/>
<dbReference type="InterPro" id="IPR026050">
    <property type="entry name" value="C1GALT1/C1GALT1_chp1"/>
</dbReference>
<evidence type="ECO:0000256" key="8">
    <source>
        <dbReference type="ARBA" id="ARBA00022741"/>
    </source>
</evidence>
<protein>
    <recommendedName>
        <fullName evidence="4">N-acetylgalactosaminide beta-1,3-galactosyltransferase</fullName>
        <ecNumber evidence="4">2.4.1.122</ecNumber>
    </recommendedName>
</protein>
<dbReference type="EMBL" id="KI912114">
    <property type="protein sequence ID" value="ETS78937.1"/>
    <property type="molecule type" value="Genomic_DNA"/>
</dbReference>
<evidence type="ECO:0000313" key="13">
    <source>
        <dbReference type="EMBL" id="ETS78937.1"/>
    </source>
</evidence>
<comment type="pathway">
    <text evidence="2">Protein modification; protein glycosylation.</text>
</comment>
<name>W3X0P1_PESFW</name>
<evidence type="ECO:0000256" key="9">
    <source>
        <dbReference type="ARBA" id="ARBA00022968"/>
    </source>
</evidence>
<evidence type="ECO:0000256" key="3">
    <source>
        <dbReference type="ARBA" id="ARBA00006462"/>
    </source>
</evidence>
<dbReference type="STRING" id="1229662.W3X0P1"/>
<evidence type="ECO:0000256" key="6">
    <source>
        <dbReference type="ARBA" id="ARBA00022679"/>
    </source>
</evidence>
<comment type="similarity">
    <text evidence="3">Belongs to the glycosyltransferase 31 family. Beta3-Gal-T subfamily.</text>
</comment>
<dbReference type="GO" id="GO:0016263">
    <property type="term" value="F:glycoprotein-N-acetylgalactosamine 3-beta-galactosyltransferase activity"/>
    <property type="evidence" value="ECO:0007669"/>
    <property type="project" value="UniProtKB-EC"/>
</dbReference>
<keyword evidence="11" id="KW-0472">Membrane</keyword>
<feature type="domain" description="Fringe-like glycosyltransferase" evidence="12">
    <location>
        <begin position="191"/>
        <end position="287"/>
    </location>
</feature>
<accession>W3X0P1</accession>
<sequence>MYRSSSRTPLRIGAAITAVLLCWHFLSLSSYGGEYDEVKQLNPVVGSAAAAPSATPVVPEPQLPCDSLHGLQDVFLVLRTGANEALDKLPAHFNTTLRCFSPGGYGIWSDYEEMIGGHHVMNALDRIPSDIMENHPDFDYYRRLQKHGRGTFSADELDEWATAPNGASGRDTPGWKLDKWKFLPVMEKAYRQRPDAKWYVFAEGDTYVSWRNLLEWLSKIDASKPLYLGHEMQIGDVIFAHGGSGYVISNPGMKKLLVFLATKPGVYEEITAGHWAGDCVLGKALDDAGVKLSWQYPNFPGESPYTMDYNATFGGSSKRNFWCYSVNAYHHISSHGIQEAYRLDQKWALEHSQPIRYGDVFHHLIRPHITPRIENWDNECADDEGAMETFADCRQACQDKSQCFQYLYNPIDSSCKTSSVIKLGERQAKSTKPEASLVSGWLVDRVDDFMSTMDATCKSQSDAWKLPD</sequence>
<dbReference type="InterPro" id="IPR003378">
    <property type="entry name" value="Fringe-like_glycosylTrfase"/>
</dbReference>
<gene>
    <name evidence="13" type="ORF">PFICI_08790</name>
</gene>
<reference evidence="14" key="1">
    <citation type="journal article" date="2015" name="BMC Genomics">
        <title>Genomic and transcriptomic analysis of the endophytic fungus Pestalotiopsis fici reveals its lifestyle and high potential for synthesis of natural products.</title>
        <authorList>
            <person name="Wang X."/>
            <person name="Zhang X."/>
            <person name="Liu L."/>
            <person name="Xiang M."/>
            <person name="Wang W."/>
            <person name="Sun X."/>
            <person name="Che Y."/>
            <person name="Guo L."/>
            <person name="Liu G."/>
            <person name="Guo L."/>
            <person name="Wang C."/>
            <person name="Yin W.B."/>
            <person name="Stadler M."/>
            <person name="Zhang X."/>
            <person name="Liu X."/>
        </authorList>
    </citation>
    <scope>NUCLEOTIDE SEQUENCE [LARGE SCALE GENOMIC DNA]</scope>
    <source>
        <strain evidence="14">W106-1 / CGMCC3.15140</strain>
    </source>
</reference>
<dbReference type="RefSeq" id="XP_007835562.1">
    <property type="nucleotide sequence ID" value="XM_007837371.1"/>
</dbReference>
<keyword evidence="5" id="KW-0328">Glycosyltransferase</keyword>
<evidence type="ECO:0000256" key="5">
    <source>
        <dbReference type="ARBA" id="ARBA00022676"/>
    </source>
</evidence>
<dbReference type="Proteomes" id="UP000030651">
    <property type="component" value="Unassembled WGS sequence"/>
</dbReference>
<dbReference type="OMA" id="MLWRVDA"/>
<keyword evidence="8" id="KW-0547">Nucleotide-binding</keyword>
<dbReference type="GO" id="GO:0000166">
    <property type="term" value="F:nucleotide binding"/>
    <property type="evidence" value="ECO:0007669"/>
    <property type="project" value="UniProtKB-KW"/>
</dbReference>
<dbReference type="PANTHER" id="PTHR23033">
    <property type="entry name" value="BETA1,3-GALACTOSYLTRANSFERASE"/>
    <property type="match status" value="1"/>
</dbReference>
<evidence type="ECO:0000256" key="2">
    <source>
        <dbReference type="ARBA" id="ARBA00004922"/>
    </source>
</evidence>
<dbReference type="eggNOG" id="KOG2246">
    <property type="taxonomic scope" value="Eukaryota"/>
</dbReference>
<keyword evidence="7" id="KW-0812">Transmembrane</keyword>
<keyword evidence="6" id="KW-0808">Transferase</keyword>
<proteinExistence type="inferred from homology"/>
<dbReference type="GeneID" id="19273803"/>